<evidence type="ECO:0000313" key="1">
    <source>
        <dbReference type="EMBL" id="RDU38258.1"/>
    </source>
</evidence>
<dbReference type="Proteomes" id="UP000257144">
    <property type="component" value="Unassembled WGS sequence"/>
</dbReference>
<dbReference type="RefSeq" id="WP_115450182.1">
    <property type="nucleotide sequence ID" value="NZ_QNQT01000001.1"/>
</dbReference>
<proteinExistence type="predicted"/>
<gene>
    <name evidence="1" type="ORF">DRW41_01420</name>
</gene>
<protein>
    <submittedName>
        <fullName evidence="1">Uncharacterized protein</fullName>
    </submittedName>
</protein>
<dbReference type="EMBL" id="QNQT01000001">
    <property type="protein sequence ID" value="RDU38258.1"/>
    <property type="molecule type" value="Genomic_DNA"/>
</dbReference>
<comment type="caution">
    <text evidence="1">The sequence shown here is derived from an EMBL/GenBank/DDBJ whole genome shotgun (WGS) entry which is preliminary data.</text>
</comment>
<organism evidence="1 2">
    <name type="scientific">Neobacillus piezotolerans</name>
    <dbReference type="NCBI Taxonomy" id="2259171"/>
    <lineage>
        <taxon>Bacteria</taxon>
        <taxon>Bacillati</taxon>
        <taxon>Bacillota</taxon>
        <taxon>Bacilli</taxon>
        <taxon>Bacillales</taxon>
        <taxon>Bacillaceae</taxon>
        <taxon>Neobacillus</taxon>
    </lineage>
</organism>
<accession>A0A3D8GUX5</accession>
<name>A0A3D8GUX5_9BACI</name>
<evidence type="ECO:0000313" key="2">
    <source>
        <dbReference type="Proteomes" id="UP000257144"/>
    </source>
</evidence>
<dbReference type="OrthoDB" id="6194834at2"/>
<sequence>MAKKYNVKKVLAGLLALFAAGVILFYSKMYYPPLPIKHLSKKEVFEKAHGTNGQIVKLSFENNYAWYISNERNMEITDEAIKELITSYGWTFFQKEGSGLFFKKQEETLIVSTQKWTADYTLIKIPAGFNL</sequence>
<reference evidence="1 2" key="1">
    <citation type="submission" date="2018-07" db="EMBL/GenBank/DDBJ databases">
        <title>Bacillus sp. YLB-04 draft genome sequence.</title>
        <authorList>
            <person name="Yu L."/>
            <person name="Tang X."/>
        </authorList>
    </citation>
    <scope>NUCLEOTIDE SEQUENCE [LARGE SCALE GENOMIC DNA]</scope>
    <source>
        <strain evidence="1 2">YLB-04</strain>
    </source>
</reference>
<keyword evidence="2" id="KW-1185">Reference proteome</keyword>
<dbReference type="AlphaFoldDB" id="A0A3D8GUX5"/>